<gene>
    <name evidence="2" type="ORF">NAEGRDRAFT_68139</name>
</gene>
<keyword evidence="3" id="KW-1185">Reference proteome</keyword>
<dbReference type="OrthoDB" id="10391195at2759"/>
<feature type="transmembrane region" description="Helical" evidence="1">
    <location>
        <begin position="293"/>
        <end position="310"/>
    </location>
</feature>
<name>D2VH99_NAEGR</name>
<dbReference type="GeneID" id="8856575"/>
<organism evidence="3">
    <name type="scientific">Naegleria gruberi</name>
    <name type="common">Amoeba</name>
    <dbReference type="NCBI Taxonomy" id="5762"/>
    <lineage>
        <taxon>Eukaryota</taxon>
        <taxon>Discoba</taxon>
        <taxon>Heterolobosea</taxon>
        <taxon>Tetramitia</taxon>
        <taxon>Eutetramitia</taxon>
        <taxon>Vahlkampfiidae</taxon>
        <taxon>Naegleria</taxon>
    </lineage>
</organism>
<protein>
    <submittedName>
        <fullName evidence="2">Predicted protein</fullName>
    </submittedName>
</protein>
<dbReference type="Proteomes" id="UP000006671">
    <property type="component" value="Unassembled WGS sequence"/>
</dbReference>
<sequence>MAFLLMGVNNSRQETIIVDPPSNVNRTQIYITQNFADVIDAATAAYITTSKWTTSLADYGVPYNVPTCASSPEWPSTFDFKSDVMTMCYELETNDPWANIHELAGTLLLEQVNNKYKRNIQPQFIKLNTTKLAYWETLKQAANFGDCNVIIASNNYDLVRASQVHFQCMYGSSGYGYLRTGLDLGTVIINSDKDINNTNVTVGTFTGTIYDTYVTNNFQAAKITRKNAGWVDVFQMVVENKIHIMVAEATDLRNWLSKNQYRCANCTTKIMGIPFSYSSFVTKNIIKSASSTIVMNLAVVLISLLVGLVCF</sequence>
<dbReference type="AlphaFoldDB" id="D2VH99"/>
<dbReference type="VEuPathDB" id="AmoebaDB:NAEGRDRAFT_68139"/>
<accession>D2VH99</accession>
<keyword evidence="1" id="KW-0472">Membrane</keyword>
<evidence type="ECO:0000256" key="1">
    <source>
        <dbReference type="SAM" id="Phobius"/>
    </source>
</evidence>
<dbReference type="RefSeq" id="XP_002676507.1">
    <property type="nucleotide sequence ID" value="XM_002676461.1"/>
</dbReference>
<reference evidence="2 3" key="1">
    <citation type="journal article" date="2010" name="Cell">
        <title>The genome of Naegleria gruberi illuminates early eukaryotic versatility.</title>
        <authorList>
            <person name="Fritz-Laylin L.K."/>
            <person name="Prochnik S.E."/>
            <person name="Ginger M.L."/>
            <person name="Dacks J.B."/>
            <person name="Carpenter M.L."/>
            <person name="Field M.C."/>
            <person name="Kuo A."/>
            <person name="Paredez A."/>
            <person name="Chapman J."/>
            <person name="Pham J."/>
            <person name="Shu S."/>
            <person name="Neupane R."/>
            <person name="Cipriano M."/>
            <person name="Mancuso J."/>
            <person name="Tu H."/>
            <person name="Salamov A."/>
            <person name="Lindquist E."/>
            <person name="Shapiro H."/>
            <person name="Lucas S."/>
            <person name="Grigoriev I.V."/>
            <person name="Cande W.Z."/>
            <person name="Fulton C."/>
            <person name="Rokhsar D.S."/>
            <person name="Dawson S.C."/>
        </authorList>
    </citation>
    <scope>NUCLEOTIDE SEQUENCE [LARGE SCALE GENOMIC DNA]</scope>
    <source>
        <strain evidence="2 3">NEG-M</strain>
    </source>
</reference>
<keyword evidence="1" id="KW-0812">Transmembrane</keyword>
<dbReference type="Gene3D" id="3.40.190.10">
    <property type="entry name" value="Periplasmic binding protein-like II"/>
    <property type="match status" value="1"/>
</dbReference>
<dbReference type="KEGG" id="ngr:NAEGRDRAFT_68139"/>
<evidence type="ECO:0000313" key="3">
    <source>
        <dbReference type="Proteomes" id="UP000006671"/>
    </source>
</evidence>
<dbReference type="SUPFAM" id="SSF53850">
    <property type="entry name" value="Periplasmic binding protein-like II"/>
    <property type="match status" value="1"/>
</dbReference>
<dbReference type="InParanoid" id="D2VH99"/>
<dbReference type="EMBL" id="GG738871">
    <property type="protein sequence ID" value="EFC43763.1"/>
    <property type="molecule type" value="Genomic_DNA"/>
</dbReference>
<evidence type="ECO:0000313" key="2">
    <source>
        <dbReference type="EMBL" id="EFC43763.1"/>
    </source>
</evidence>
<proteinExistence type="predicted"/>
<keyword evidence="1" id="KW-1133">Transmembrane helix</keyword>